<dbReference type="Proteomes" id="UP000263900">
    <property type="component" value="Chromosome"/>
</dbReference>
<dbReference type="Gene3D" id="2.130.10.10">
    <property type="entry name" value="YVTN repeat-like/Quinoprotein amine dehydrogenase"/>
    <property type="match status" value="1"/>
</dbReference>
<dbReference type="EMBL" id="CP032157">
    <property type="protein sequence ID" value="AXY73229.1"/>
    <property type="molecule type" value="Genomic_DNA"/>
</dbReference>
<dbReference type="PANTHER" id="PTHR43739:SF5">
    <property type="entry name" value="EXO-ALPHA-SIALIDASE"/>
    <property type="match status" value="1"/>
</dbReference>
<dbReference type="InterPro" id="IPR015943">
    <property type="entry name" value="WD40/YVTN_repeat-like_dom_sf"/>
</dbReference>
<name>A0A3B7MJ14_9BACT</name>
<dbReference type="PANTHER" id="PTHR43739">
    <property type="entry name" value="XYLOGLUCANASE (EUROFUNG)"/>
    <property type="match status" value="1"/>
</dbReference>
<accession>A0A3B7MJ14</accession>
<dbReference type="AlphaFoldDB" id="A0A3B7MJ14"/>
<dbReference type="CDD" id="cd15482">
    <property type="entry name" value="Sialidase_non-viral"/>
    <property type="match status" value="1"/>
</dbReference>
<sequence length="360" mass="39654">MQSTMLLGTRKGFIAYEFQQGQWKAINLSFEGVPVSIAYADPRNGTWWACLDHGHWGVKMHRSKDRGQTWEEVAAPAYPEGAEVKDGMKATTRYIWSMAHGGKQFPSKIWAGTDPGGLFVSEDEGNSFQLVESLWNHPTRKEGWFGGGRDLPGIHSIVVDPRDENHIHIGISCAGVFETVDGGKSWAIRNKGLRAEFLPDPSTEVGHDPHILVAAPGDPDSLWQQNHCGIFRSTDGAKNWEDIGQANGPAYFGFAIAVAEDNPLQAWVAPARSDETRTAIKGALCICRTDDGGKTWKELRNGLPQENCFDIVYRHALVSAGNAVAFGTTTGNLFFSADKGENWQVINNYLPMIYSVQFAD</sequence>
<keyword evidence="2" id="KW-1185">Reference proteome</keyword>
<protein>
    <submittedName>
        <fullName evidence="1">Glycosyl hydrolase</fullName>
    </submittedName>
</protein>
<reference evidence="1 2" key="1">
    <citation type="submission" date="2018-09" db="EMBL/GenBank/DDBJ databases">
        <title>Genome sequencing of strain 6GH32-13.</title>
        <authorList>
            <person name="Weon H.-Y."/>
            <person name="Heo J."/>
            <person name="Kwon S.-W."/>
        </authorList>
    </citation>
    <scope>NUCLEOTIDE SEQUENCE [LARGE SCALE GENOMIC DNA]</scope>
    <source>
        <strain evidence="1 2">5GH32-13</strain>
    </source>
</reference>
<organism evidence="1 2">
    <name type="scientific">Paraflavitalea soli</name>
    <dbReference type="NCBI Taxonomy" id="2315862"/>
    <lineage>
        <taxon>Bacteria</taxon>
        <taxon>Pseudomonadati</taxon>
        <taxon>Bacteroidota</taxon>
        <taxon>Chitinophagia</taxon>
        <taxon>Chitinophagales</taxon>
        <taxon>Chitinophagaceae</taxon>
        <taxon>Paraflavitalea</taxon>
    </lineage>
</organism>
<dbReference type="GO" id="GO:0016787">
    <property type="term" value="F:hydrolase activity"/>
    <property type="evidence" value="ECO:0007669"/>
    <property type="project" value="UniProtKB-KW"/>
</dbReference>
<evidence type="ECO:0000313" key="2">
    <source>
        <dbReference type="Proteomes" id="UP000263900"/>
    </source>
</evidence>
<evidence type="ECO:0000313" key="1">
    <source>
        <dbReference type="EMBL" id="AXY73229.1"/>
    </source>
</evidence>
<gene>
    <name evidence="1" type="ORF">D3H65_04225</name>
</gene>
<keyword evidence="1" id="KW-0378">Hydrolase</keyword>
<dbReference type="KEGG" id="pseg:D3H65_04225"/>
<proteinExistence type="predicted"/>
<dbReference type="RefSeq" id="WP_119049067.1">
    <property type="nucleotide sequence ID" value="NZ_CP032157.1"/>
</dbReference>
<dbReference type="InterPro" id="IPR052025">
    <property type="entry name" value="Xyloglucanase_GH74"/>
</dbReference>
<dbReference type="SUPFAM" id="SSF110296">
    <property type="entry name" value="Oligoxyloglucan reducing end-specific cellobiohydrolase"/>
    <property type="match status" value="1"/>
</dbReference>
<dbReference type="GO" id="GO:0010411">
    <property type="term" value="P:xyloglucan metabolic process"/>
    <property type="evidence" value="ECO:0007669"/>
    <property type="project" value="TreeGrafter"/>
</dbReference>
<dbReference type="OrthoDB" id="9757809at2"/>